<evidence type="ECO:0000256" key="1">
    <source>
        <dbReference type="ARBA" id="ARBA00006987"/>
    </source>
</evidence>
<proteinExistence type="inferred from homology"/>
<gene>
    <name evidence="3" type="ORF">HMPREF0731_3508</name>
</gene>
<dbReference type="CDD" id="cd07012">
    <property type="entry name" value="PBP2_Bug_TTT"/>
    <property type="match status" value="1"/>
</dbReference>
<evidence type="ECO:0008006" key="5">
    <source>
        <dbReference type="Google" id="ProtNLM"/>
    </source>
</evidence>
<dbReference type="Pfam" id="PF03401">
    <property type="entry name" value="TctC"/>
    <property type="match status" value="1"/>
</dbReference>
<dbReference type="PIRSF" id="PIRSF017082">
    <property type="entry name" value="YflP"/>
    <property type="match status" value="1"/>
</dbReference>
<comment type="caution">
    <text evidence="3">The sequence shown here is derived from an EMBL/GenBank/DDBJ whole genome shotgun (WGS) entry which is preliminary data.</text>
</comment>
<evidence type="ECO:0000313" key="3">
    <source>
        <dbReference type="EMBL" id="EFH10282.1"/>
    </source>
</evidence>
<dbReference type="AlphaFoldDB" id="D5RQZ6"/>
<keyword evidence="2" id="KW-0732">Signal</keyword>
<evidence type="ECO:0000313" key="4">
    <source>
        <dbReference type="Proteomes" id="UP000005324"/>
    </source>
</evidence>
<evidence type="ECO:0000256" key="2">
    <source>
        <dbReference type="SAM" id="SignalP"/>
    </source>
</evidence>
<accession>D5RQZ6</accession>
<reference evidence="3 4" key="1">
    <citation type="submission" date="2010-04" db="EMBL/GenBank/DDBJ databases">
        <authorList>
            <person name="Qin X."/>
            <person name="Bachman B."/>
            <person name="Battles P."/>
            <person name="Bell A."/>
            <person name="Bess C."/>
            <person name="Bickham C."/>
            <person name="Chaboub L."/>
            <person name="Chen D."/>
            <person name="Coyle M."/>
            <person name="Deiros D.R."/>
            <person name="Dinh H."/>
            <person name="Forbes L."/>
            <person name="Fowler G."/>
            <person name="Francisco L."/>
            <person name="Fu Q."/>
            <person name="Gubbala S."/>
            <person name="Hale W."/>
            <person name="Han Y."/>
            <person name="Hemphill L."/>
            <person name="Highlander S.K."/>
            <person name="Hirani K."/>
            <person name="Hogues M."/>
            <person name="Jackson L."/>
            <person name="Jakkamsetti A."/>
            <person name="Javaid M."/>
            <person name="Jiang H."/>
            <person name="Korchina V."/>
            <person name="Kovar C."/>
            <person name="Lara F."/>
            <person name="Lee S."/>
            <person name="Mata R."/>
            <person name="Mathew T."/>
            <person name="Moen C."/>
            <person name="Morales K."/>
            <person name="Munidasa M."/>
            <person name="Nazareth L."/>
            <person name="Ngo R."/>
            <person name="Nguyen L."/>
            <person name="Okwuonu G."/>
            <person name="Ongeri F."/>
            <person name="Patil S."/>
            <person name="Petrosino J."/>
            <person name="Pham C."/>
            <person name="Pham P."/>
            <person name="Pu L.-L."/>
            <person name="Puazo M."/>
            <person name="Raj R."/>
            <person name="Reid J."/>
            <person name="Rouhana J."/>
            <person name="Saada N."/>
            <person name="Shang Y."/>
            <person name="Simmons D."/>
            <person name="Thornton R."/>
            <person name="Warren J."/>
            <person name="Weissenberger G."/>
            <person name="Zhang J."/>
            <person name="Zhang L."/>
            <person name="Zhou C."/>
            <person name="Zhu D."/>
            <person name="Muzny D."/>
            <person name="Worley K."/>
            <person name="Gibbs R."/>
        </authorList>
    </citation>
    <scope>NUCLEOTIDE SEQUENCE [LARGE SCALE GENOMIC DNA]</scope>
    <source>
        <strain evidence="3 4">ATCC 49957</strain>
    </source>
</reference>
<dbReference type="HOGENOM" id="CLU_045683_1_1_5"/>
<name>D5RQZ6_9PROT</name>
<dbReference type="Gene3D" id="3.40.190.150">
    <property type="entry name" value="Bordetella uptake gene, domain 1"/>
    <property type="match status" value="1"/>
</dbReference>
<dbReference type="InterPro" id="IPR042100">
    <property type="entry name" value="Bug_dom1"/>
</dbReference>
<dbReference type="Gene3D" id="3.40.190.10">
    <property type="entry name" value="Periplasmic binding protein-like II"/>
    <property type="match status" value="1"/>
</dbReference>
<feature type="chain" id="PRO_5003076095" description="Tat pathway signal sequence domain protein" evidence="2">
    <location>
        <begin position="27"/>
        <end position="326"/>
    </location>
</feature>
<dbReference type="InterPro" id="IPR005064">
    <property type="entry name" value="BUG"/>
</dbReference>
<feature type="signal peptide" evidence="2">
    <location>
        <begin position="1"/>
        <end position="26"/>
    </location>
</feature>
<comment type="similarity">
    <text evidence="1">Belongs to the UPF0065 (bug) family.</text>
</comment>
<dbReference type="Proteomes" id="UP000005324">
    <property type="component" value="Unassembled WGS sequence"/>
</dbReference>
<dbReference type="SUPFAM" id="SSF53850">
    <property type="entry name" value="Periplasmic binding protein-like II"/>
    <property type="match status" value="1"/>
</dbReference>
<dbReference type="EMBL" id="ADVL01000679">
    <property type="protein sequence ID" value="EFH10282.1"/>
    <property type="molecule type" value="Genomic_DNA"/>
</dbReference>
<organism evidence="3 4">
    <name type="scientific">Pseudoroseomonas cervicalis ATCC 49957</name>
    <dbReference type="NCBI Taxonomy" id="525371"/>
    <lineage>
        <taxon>Bacteria</taxon>
        <taxon>Pseudomonadati</taxon>
        <taxon>Pseudomonadota</taxon>
        <taxon>Alphaproteobacteria</taxon>
        <taxon>Acetobacterales</taxon>
        <taxon>Roseomonadaceae</taxon>
        <taxon>Roseomonas</taxon>
    </lineage>
</organism>
<protein>
    <recommendedName>
        <fullName evidence="5">Tat pathway signal sequence domain protein</fullName>
    </recommendedName>
</protein>
<dbReference type="PANTHER" id="PTHR42928:SF5">
    <property type="entry name" value="BLR1237 PROTEIN"/>
    <property type="match status" value="1"/>
</dbReference>
<dbReference type="PANTHER" id="PTHR42928">
    <property type="entry name" value="TRICARBOXYLATE-BINDING PROTEIN"/>
    <property type="match status" value="1"/>
</dbReference>
<sequence length="326" mass="34972">MSMQTTRRSLAALGAASLFAPRLARAAAWPTERPISVYVPFPPGGGVDQMARVVLPHVARHLPGATFVVENRPGAGSQIGMEATFNARADGYVLGAVTSPAMMTIPYERQVRYRVRDFTYIANVVDDPGGLWVKADSPIRTLQDLLERAKKEPGTLSFGTTGIGSDDHLVMLEVEDAVPGVRFSHVPFNGAAPLQTAVLGGHLDVGCFNVSEGGPGYRDGRFRCLAQAGAQRDPALPDVATLTEQGVKVVAGAQRGIVAPPGLPPEIVQKLEAAFRAALADPQFLADAQRMVLPVKAMIGAEYRDAVLGLDARLQEMWSRKPWRDQ</sequence>
<keyword evidence="4" id="KW-1185">Reference proteome</keyword>